<dbReference type="EMBL" id="DF237176">
    <property type="protein sequence ID" value="GAQ85270.1"/>
    <property type="molecule type" value="Genomic_DNA"/>
</dbReference>
<proteinExistence type="predicted"/>
<dbReference type="Proteomes" id="UP000054558">
    <property type="component" value="Unassembled WGS sequence"/>
</dbReference>
<organism evidence="1 2">
    <name type="scientific">Klebsormidium nitens</name>
    <name type="common">Green alga</name>
    <name type="synonym">Ulothrix nitens</name>
    <dbReference type="NCBI Taxonomy" id="105231"/>
    <lineage>
        <taxon>Eukaryota</taxon>
        <taxon>Viridiplantae</taxon>
        <taxon>Streptophyta</taxon>
        <taxon>Klebsormidiophyceae</taxon>
        <taxon>Klebsormidiales</taxon>
        <taxon>Klebsormidiaceae</taxon>
        <taxon>Klebsormidium</taxon>
    </lineage>
</organism>
<evidence type="ECO:0000313" key="1">
    <source>
        <dbReference type="EMBL" id="GAQ85270.1"/>
    </source>
</evidence>
<reference evidence="1 2" key="1">
    <citation type="journal article" date="2014" name="Nat. Commun.">
        <title>Klebsormidium flaccidum genome reveals primary factors for plant terrestrial adaptation.</title>
        <authorList>
            <person name="Hori K."/>
            <person name="Maruyama F."/>
            <person name="Fujisawa T."/>
            <person name="Togashi T."/>
            <person name="Yamamoto N."/>
            <person name="Seo M."/>
            <person name="Sato S."/>
            <person name="Yamada T."/>
            <person name="Mori H."/>
            <person name="Tajima N."/>
            <person name="Moriyama T."/>
            <person name="Ikeuchi M."/>
            <person name="Watanabe M."/>
            <person name="Wada H."/>
            <person name="Kobayashi K."/>
            <person name="Saito M."/>
            <person name="Masuda T."/>
            <person name="Sasaki-Sekimoto Y."/>
            <person name="Mashiguchi K."/>
            <person name="Awai K."/>
            <person name="Shimojima M."/>
            <person name="Masuda S."/>
            <person name="Iwai M."/>
            <person name="Nobusawa T."/>
            <person name="Narise T."/>
            <person name="Kondo S."/>
            <person name="Saito H."/>
            <person name="Sato R."/>
            <person name="Murakawa M."/>
            <person name="Ihara Y."/>
            <person name="Oshima-Yamada Y."/>
            <person name="Ohtaka K."/>
            <person name="Satoh M."/>
            <person name="Sonobe K."/>
            <person name="Ishii M."/>
            <person name="Ohtani R."/>
            <person name="Kanamori-Sato M."/>
            <person name="Honoki R."/>
            <person name="Miyazaki D."/>
            <person name="Mochizuki H."/>
            <person name="Umetsu J."/>
            <person name="Higashi K."/>
            <person name="Shibata D."/>
            <person name="Kamiya Y."/>
            <person name="Sato N."/>
            <person name="Nakamura Y."/>
            <person name="Tabata S."/>
            <person name="Ida S."/>
            <person name="Kurokawa K."/>
            <person name="Ohta H."/>
        </authorList>
    </citation>
    <scope>NUCLEOTIDE SEQUENCE [LARGE SCALE GENOMIC DNA]</scope>
    <source>
        <strain evidence="1 2">NIES-2285</strain>
    </source>
</reference>
<dbReference type="AlphaFoldDB" id="A0A1Y1I2W4"/>
<gene>
    <name evidence="1" type="ORF">KFL_002270020</name>
</gene>
<evidence type="ECO:0000313" key="2">
    <source>
        <dbReference type="Proteomes" id="UP000054558"/>
    </source>
</evidence>
<name>A0A1Y1I2W4_KLENI</name>
<keyword evidence="2" id="KW-1185">Reference proteome</keyword>
<protein>
    <submittedName>
        <fullName evidence="1">Uncharacterized protein</fullName>
    </submittedName>
</protein>
<sequence>MSRVDFAEAALVRTTALEQVPRVQKVLNRLIEEFTLLATCLRALCKDVRPSEPFATFPKLQAAQRARTLRRPLWSEGRARAGTWQQHGKRPLSAGPVSSGPGCPSCPSRCPGGVPLAVPVGELQVASRSIVRLAGLLF</sequence>
<accession>A0A1Y1I2W4</accession>